<keyword evidence="1" id="KW-0812">Transmembrane</keyword>
<evidence type="ECO:0008006" key="4">
    <source>
        <dbReference type="Google" id="ProtNLM"/>
    </source>
</evidence>
<dbReference type="Proteomes" id="UP000597341">
    <property type="component" value="Unassembled WGS sequence"/>
</dbReference>
<proteinExistence type="predicted"/>
<feature type="transmembrane region" description="Helical" evidence="1">
    <location>
        <begin position="12"/>
        <end position="30"/>
    </location>
</feature>
<evidence type="ECO:0000256" key="1">
    <source>
        <dbReference type="SAM" id="Phobius"/>
    </source>
</evidence>
<keyword evidence="1" id="KW-0472">Membrane</keyword>
<keyword evidence="1" id="KW-1133">Transmembrane helix</keyword>
<protein>
    <recommendedName>
        <fullName evidence="4">SPW repeat-containing protein</fullName>
    </recommendedName>
</protein>
<organism evidence="2 3">
    <name type="scientific">Nocardioides flavus</name>
    <name type="common">ex Wang et al. 2016</name>
    <dbReference type="NCBI Taxonomy" id="2058780"/>
    <lineage>
        <taxon>Bacteria</taxon>
        <taxon>Bacillati</taxon>
        <taxon>Actinomycetota</taxon>
        <taxon>Actinomycetes</taxon>
        <taxon>Propionibacteriales</taxon>
        <taxon>Nocardioidaceae</taxon>
        <taxon>Nocardioides</taxon>
    </lineage>
</organism>
<feature type="transmembrane region" description="Helical" evidence="1">
    <location>
        <begin position="67"/>
        <end position="86"/>
    </location>
</feature>
<feature type="transmembrane region" description="Helical" evidence="1">
    <location>
        <begin position="92"/>
        <end position="111"/>
    </location>
</feature>
<gene>
    <name evidence="2" type="ORF">GCM10011376_10370</name>
</gene>
<accession>A0ABQ3HJ03</accession>
<evidence type="ECO:0000313" key="3">
    <source>
        <dbReference type="Proteomes" id="UP000597341"/>
    </source>
</evidence>
<evidence type="ECO:0000313" key="2">
    <source>
        <dbReference type="EMBL" id="GHE16427.1"/>
    </source>
</evidence>
<reference evidence="3" key="1">
    <citation type="journal article" date="2019" name="Int. J. Syst. Evol. Microbiol.">
        <title>The Global Catalogue of Microorganisms (GCM) 10K type strain sequencing project: providing services to taxonomists for standard genome sequencing and annotation.</title>
        <authorList>
            <consortium name="The Broad Institute Genomics Platform"/>
            <consortium name="The Broad Institute Genome Sequencing Center for Infectious Disease"/>
            <person name="Wu L."/>
            <person name="Ma J."/>
        </authorList>
    </citation>
    <scope>NUCLEOTIDE SEQUENCE [LARGE SCALE GENOMIC DNA]</scope>
    <source>
        <strain evidence="3">CGMCC 1.12791</strain>
    </source>
</reference>
<name>A0ABQ3HJ03_9ACTN</name>
<sequence length="128" mass="13163">MWDTRGVSTARPAAVLALLGGALWIVHALLGGGDAFAGTLRLIGLACLLVASAVFGATLVKSDAVAMRVVVALASGLLTLSLIEAFRPADSRWYDAFWGVLAALIGGVALLRGRGDTPRRPSTGAHAR</sequence>
<comment type="caution">
    <text evidence="2">The sequence shown here is derived from an EMBL/GenBank/DDBJ whole genome shotgun (WGS) entry which is preliminary data.</text>
</comment>
<dbReference type="EMBL" id="BNAD01000002">
    <property type="protein sequence ID" value="GHE16427.1"/>
    <property type="molecule type" value="Genomic_DNA"/>
</dbReference>
<keyword evidence="3" id="KW-1185">Reference proteome</keyword>
<feature type="transmembrane region" description="Helical" evidence="1">
    <location>
        <begin position="42"/>
        <end position="60"/>
    </location>
</feature>